<evidence type="ECO:0000313" key="2">
    <source>
        <dbReference type="EMBL" id="WDE96200.1"/>
    </source>
</evidence>
<accession>A0ABY7VPV1</accession>
<organism evidence="2 3">
    <name type="scientific">Lentisphaera profundi</name>
    <dbReference type="NCBI Taxonomy" id="1658616"/>
    <lineage>
        <taxon>Bacteria</taxon>
        <taxon>Pseudomonadati</taxon>
        <taxon>Lentisphaerota</taxon>
        <taxon>Lentisphaeria</taxon>
        <taxon>Lentisphaerales</taxon>
        <taxon>Lentisphaeraceae</taxon>
        <taxon>Lentisphaera</taxon>
    </lineage>
</organism>
<keyword evidence="1" id="KW-0812">Transmembrane</keyword>
<sequence>MNYLNEIIILSVFVTCIGSFYFIKKSRQRKLLKVIEQEGTQGDLRQCLIHIYQLLKIKDPSKELYSLKVLMRDKKNKALCVQIQALQHALIGGSKFNPDLLMVELKKFKKN</sequence>
<keyword evidence="1" id="KW-0472">Membrane</keyword>
<evidence type="ECO:0000313" key="3">
    <source>
        <dbReference type="Proteomes" id="UP001214250"/>
    </source>
</evidence>
<name>A0ABY7VPV1_9BACT</name>
<evidence type="ECO:0000256" key="1">
    <source>
        <dbReference type="SAM" id="Phobius"/>
    </source>
</evidence>
<keyword evidence="1" id="KW-1133">Transmembrane helix</keyword>
<gene>
    <name evidence="2" type="ORF">PQO03_10815</name>
</gene>
<dbReference type="EMBL" id="CP117811">
    <property type="protein sequence ID" value="WDE96200.1"/>
    <property type="molecule type" value="Genomic_DNA"/>
</dbReference>
<dbReference type="Proteomes" id="UP001214250">
    <property type="component" value="Chromosome 1"/>
</dbReference>
<reference evidence="2 3" key="1">
    <citation type="submission" date="2023-02" db="EMBL/GenBank/DDBJ databases">
        <title>Genome sequence of Lentisphaera profundi SAORIC-696.</title>
        <authorList>
            <person name="Kim e."/>
            <person name="Cho J.-C."/>
            <person name="Choi A."/>
            <person name="Kang I."/>
        </authorList>
    </citation>
    <scope>NUCLEOTIDE SEQUENCE [LARGE SCALE GENOMIC DNA]</scope>
    <source>
        <strain evidence="2 3">SAORIC-696</strain>
    </source>
</reference>
<keyword evidence="3" id="KW-1185">Reference proteome</keyword>
<proteinExistence type="predicted"/>
<feature type="transmembrane region" description="Helical" evidence="1">
    <location>
        <begin position="6"/>
        <end position="23"/>
    </location>
</feature>
<protein>
    <submittedName>
        <fullName evidence="2">Uncharacterized protein</fullName>
    </submittedName>
</protein>
<dbReference type="RefSeq" id="WP_274150276.1">
    <property type="nucleotide sequence ID" value="NZ_CP117811.1"/>
</dbReference>